<evidence type="ECO:0000256" key="4">
    <source>
        <dbReference type="SAM" id="SignalP"/>
    </source>
</evidence>
<sequence>MIPQLLLICLAAYVWRTKQLRALQGITSVSLLDQLRYALADLLPFPLARGQAPLLRELHERYQSPVLRVGWSDISFSGSGDAAFDLELFKSISRLPKSSRTYGIFDPSIDGKHYQTVFTARSMTDWKHGHRKLSPLFRPNETRARQELFNGPLATTLDLIDKASQSSDSLDLMPALRAMASDITCLWLVDKPYGALDALSLQDGRLDFVGPERNLGPGLTALNLDFNLAYRLPWLYESKLYQRFRSSYSTDALQSLDGYASFCQTAVDERMNSDAGLVAKLLDGDEAMTREETIAQLEDFVFAGTDTLTATLGLGLYALYGQPQQVEALRNDLEPVFISDRPRLDALESVPLLVATVREILRIADSNPHLLEKELAEPWSTPIKLPDGSKATVTIPAGYRLGCSGYVLHRDKTTYGPDPERFDAYRWLKLDTASCACYQPFGRTPRACIAQNMATAVLTLVVADFVMRFDAVPLSGSAILENGWTDSFNKLARQTAIDEQQTSEMANAQADMPIAPLFPLYESGQQLESHLVVPARPAHLKDPFGDVTPELGWKVETFAFPAAWPRSTLGSAVKLGEVVAGDAPSPVKSSDMLLLLQTMNGIVERQNAAVTTTVENKDVWSKQKQMYIVVNRYSRINGRMSSSKTQPGTTMILNHTNGHHKEIWEPALAHLIDGDNKDGQRIDEIWSLDHSHFGDSALVNRGRFSMEEYNWADMSRDVLQFVLKYLPKKDQDYTNLQSEPAGKDQKTIRLLPAQADVDPALLELDGLTGSIRVDTKNFASAKPFRGRYICSVGHSQGSAAVLGAASCLPSIFAQVVGLDPVAFPPGFERQELKPLMGLALTRRDNWPNRDEAWSSGKLNKDFYGAWTDEVFTRWCDLGLWHKQDGTLGLKTLYPSEAIVFGDRNWGDGAREVWKRLSLIPTSLSTHIVIPKTGSLLFESTIRELSLQIPAAVVSRIESAHLMVQITPKLTADTILAGLVTAERARHMAASVERSIAARL</sequence>
<evidence type="ECO:0008006" key="7">
    <source>
        <dbReference type="Google" id="ProtNLM"/>
    </source>
</evidence>
<keyword evidence="3" id="KW-0408">Iron</keyword>
<comment type="cofactor">
    <cofactor evidence="3">
        <name>heme</name>
        <dbReference type="ChEBI" id="CHEBI:30413"/>
    </cofactor>
</comment>
<dbReference type="EMBL" id="BABT02000240">
    <property type="protein sequence ID" value="GAA99827.1"/>
    <property type="molecule type" value="Genomic_DNA"/>
</dbReference>
<dbReference type="Gene3D" id="3.40.50.1820">
    <property type="entry name" value="alpha/beta hydrolase"/>
    <property type="match status" value="1"/>
</dbReference>
<dbReference type="GO" id="GO:0005506">
    <property type="term" value="F:iron ion binding"/>
    <property type="evidence" value="ECO:0007669"/>
    <property type="project" value="InterPro"/>
</dbReference>
<dbReference type="InterPro" id="IPR050121">
    <property type="entry name" value="Cytochrome_P450_monoxygenase"/>
</dbReference>
<evidence type="ECO:0000256" key="2">
    <source>
        <dbReference type="ARBA" id="ARBA00023002"/>
    </source>
</evidence>
<dbReference type="RefSeq" id="XP_014570942.1">
    <property type="nucleotide sequence ID" value="XM_014715456.1"/>
</dbReference>
<keyword evidence="6" id="KW-1185">Reference proteome</keyword>
<dbReference type="InterPro" id="IPR029058">
    <property type="entry name" value="AB_hydrolase_fold"/>
</dbReference>
<dbReference type="eggNOG" id="KOG0157">
    <property type="taxonomic scope" value="Eukaryota"/>
</dbReference>
<dbReference type="GO" id="GO:0020037">
    <property type="term" value="F:heme binding"/>
    <property type="evidence" value="ECO:0007669"/>
    <property type="project" value="InterPro"/>
</dbReference>
<feature type="signal peptide" evidence="4">
    <location>
        <begin position="1"/>
        <end position="22"/>
    </location>
</feature>
<dbReference type="HOGENOM" id="CLU_299974_0_0_1"/>
<name>G7EAG7_MIXOS</name>
<protein>
    <recommendedName>
        <fullName evidence="7">AB hydrolase-1 domain-containing protein</fullName>
    </recommendedName>
</protein>
<accession>G7EAG7</accession>
<comment type="similarity">
    <text evidence="1">Belongs to the cytochrome P450 family.</text>
</comment>
<evidence type="ECO:0000256" key="3">
    <source>
        <dbReference type="PIRSR" id="PIRSR602401-1"/>
    </source>
</evidence>
<keyword evidence="2" id="KW-0560">Oxidoreductase</keyword>
<dbReference type="OrthoDB" id="94039at2759"/>
<evidence type="ECO:0000313" key="6">
    <source>
        <dbReference type="Proteomes" id="UP000009131"/>
    </source>
</evidence>
<dbReference type="InterPro" id="IPR001128">
    <property type="entry name" value="Cyt_P450"/>
</dbReference>
<evidence type="ECO:0000313" key="5">
    <source>
        <dbReference type="EMBL" id="GAA99827.1"/>
    </source>
</evidence>
<dbReference type="InterPro" id="IPR002401">
    <property type="entry name" value="Cyt_P450_E_grp-I"/>
</dbReference>
<dbReference type="SUPFAM" id="SSF48264">
    <property type="entry name" value="Cytochrome P450"/>
    <property type="match status" value="1"/>
</dbReference>
<evidence type="ECO:0000256" key="1">
    <source>
        <dbReference type="ARBA" id="ARBA00010617"/>
    </source>
</evidence>
<dbReference type="InterPro" id="IPR036396">
    <property type="entry name" value="Cyt_P450_sf"/>
</dbReference>
<dbReference type="SUPFAM" id="SSF53474">
    <property type="entry name" value="alpha/beta-Hydrolases"/>
    <property type="match status" value="1"/>
</dbReference>
<gene>
    <name evidence="5" type="primary">Mo06530</name>
    <name evidence="5" type="ORF">E5Q_06530</name>
</gene>
<dbReference type="PANTHER" id="PTHR24305:SF166">
    <property type="entry name" value="CYTOCHROME P450 12A4, MITOCHONDRIAL-RELATED"/>
    <property type="match status" value="1"/>
</dbReference>
<dbReference type="Pfam" id="PF00067">
    <property type="entry name" value="p450"/>
    <property type="match status" value="1"/>
</dbReference>
<feature type="binding site" description="axial binding residue" evidence="3">
    <location>
        <position position="448"/>
    </location>
    <ligand>
        <name>heme</name>
        <dbReference type="ChEBI" id="CHEBI:30413"/>
    </ligand>
    <ligandPart>
        <name>Fe</name>
        <dbReference type="ChEBI" id="CHEBI:18248"/>
    </ligandPart>
</feature>
<reference evidence="5 6" key="1">
    <citation type="journal article" date="2011" name="J. Gen. Appl. Microbiol.">
        <title>Draft genome sequencing of the enigmatic basidiomycete Mixia osmundae.</title>
        <authorList>
            <person name="Nishida H."/>
            <person name="Nagatsuka Y."/>
            <person name="Sugiyama J."/>
        </authorList>
    </citation>
    <scope>NUCLEOTIDE SEQUENCE [LARGE SCALE GENOMIC DNA]</scope>
    <source>
        <strain evidence="6">CBS 9802 / IAM 14324 / JCM 22182 / KY 12970</strain>
    </source>
</reference>
<proteinExistence type="inferred from homology"/>
<feature type="chain" id="PRO_5009955907" description="AB hydrolase-1 domain-containing protein" evidence="4">
    <location>
        <begin position="23"/>
        <end position="999"/>
    </location>
</feature>
<dbReference type="STRING" id="764103.G7EAG7"/>
<comment type="caution">
    <text evidence="5">The sequence shown here is derived from an EMBL/GenBank/DDBJ whole genome shotgun (WGS) entry which is preliminary data.</text>
</comment>
<dbReference type="InParanoid" id="G7EAG7"/>
<dbReference type="Proteomes" id="UP000009131">
    <property type="component" value="Unassembled WGS sequence"/>
</dbReference>
<reference evidence="5 6" key="2">
    <citation type="journal article" date="2012" name="Open Biol.">
        <title>Characteristics of nucleosomes and linker DNA regions on the genome of the basidiomycete Mixia osmundae revealed by mono- and dinucleosome mapping.</title>
        <authorList>
            <person name="Nishida H."/>
            <person name="Kondo S."/>
            <person name="Matsumoto T."/>
            <person name="Suzuki Y."/>
            <person name="Yoshikawa H."/>
            <person name="Taylor T.D."/>
            <person name="Sugiyama J."/>
        </authorList>
    </citation>
    <scope>NUCLEOTIDE SEQUENCE [LARGE SCALE GENOMIC DNA]</scope>
    <source>
        <strain evidence="6">CBS 9802 / IAM 14324 / JCM 22182 / KY 12970</strain>
    </source>
</reference>
<dbReference type="GO" id="GO:0016705">
    <property type="term" value="F:oxidoreductase activity, acting on paired donors, with incorporation or reduction of molecular oxygen"/>
    <property type="evidence" value="ECO:0007669"/>
    <property type="project" value="InterPro"/>
</dbReference>
<keyword evidence="4" id="KW-0732">Signal</keyword>
<dbReference type="PANTHER" id="PTHR24305">
    <property type="entry name" value="CYTOCHROME P450"/>
    <property type="match status" value="1"/>
</dbReference>
<dbReference type="AlphaFoldDB" id="G7EAG7"/>
<dbReference type="Gene3D" id="1.10.630.10">
    <property type="entry name" value="Cytochrome P450"/>
    <property type="match status" value="1"/>
</dbReference>
<dbReference type="GO" id="GO:0004497">
    <property type="term" value="F:monooxygenase activity"/>
    <property type="evidence" value="ECO:0007669"/>
    <property type="project" value="InterPro"/>
</dbReference>
<keyword evidence="3" id="KW-0349">Heme</keyword>
<keyword evidence="3" id="KW-0479">Metal-binding</keyword>
<organism evidence="5 6">
    <name type="scientific">Mixia osmundae (strain CBS 9802 / IAM 14324 / JCM 22182 / KY 12970)</name>
    <dbReference type="NCBI Taxonomy" id="764103"/>
    <lineage>
        <taxon>Eukaryota</taxon>
        <taxon>Fungi</taxon>
        <taxon>Dikarya</taxon>
        <taxon>Basidiomycota</taxon>
        <taxon>Pucciniomycotina</taxon>
        <taxon>Mixiomycetes</taxon>
        <taxon>Mixiales</taxon>
        <taxon>Mixiaceae</taxon>
        <taxon>Mixia</taxon>
    </lineage>
</organism>
<dbReference type="PRINTS" id="PR00463">
    <property type="entry name" value="EP450I"/>
</dbReference>